<proteinExistence type="predicted"/>
<name>A0A1I6HD58_9RHOB</name>
<organism evidence="2 3">
    <name type="scientific">Yoonia tamlensis</name>
    <dbReference type="NCBI Taxonomy" id="390270"/>
    <lineage>
        <taxon>Bacteria</taxon>
        <taxon>Pseudomonadati</taxon>
        <taxon>Pseudomonadota</taxon>
        <taxon>Alphaproteobacteria</taxon>
        <taxon>Rhodobacterales</taxon>
        <taxon>Paracoccaceae</taxon>
        <taxon>Yoonia</taxon>
    </lineage>
</organism>
<gene>
    <name evidence="2" type="ORF">SAMN04488005_2547</name>
</gene>
<protein>
    <submittedName>
        <fullName evidence="2">Uncharacterized protein</fullName>
    </submittedName>
</protein>
<reference evidence="3" key="1">
    <citation type="submission" date="2016-10" db="EMBL/GenBank/DDBJ databases">
        <authorList>
            <person name="Varghese N."/>
            <person name="Submissions S."/>
        </authorList>
    </citation>
    <scope>NUCLEOTIDE SEQUENCE [LARGE SCALE GENOMIC DNA]</scope>
    <source>
        <strain evidence="3">DSM 26879</strain>
    </source>
</reference>
<dbReference type="EMBL" id="FOYP01000002">
    <property type="protein sequence ID" value="SFR52445.1"/>
    <property type="molecule type" value="Genomic_DNA"/>
</dbReference>
<evidence type="ECO:0000313" key="3">
    <source>
        <dbReference type="Proteomes" id="UP000199478"/>
    </source>
</evidence>
<dbReference type="RefSeq" id="WP_090200843.1">
    <property type="nucleotide sequence ID" value="NZ_FOYP01000002.1"/>
</dbReference>
<dbReference type="OrthoDB" id="7844595at2"/>
<keyword evidence="1" id="KW-0732">Signal</keyword>
<keyword evidence="3" id="KW-1185">Reference proteome</keyword>
<evidence type="ECO:0000256" key="1">
    <source>
        <dbReference type="SAM" id="SignalP"/>
    </source>
</evidence>
<feature type="chain" id="PRO_5011693966" evidence="1">
    <location>
        <begin position="20"/>
        <end position="223"/>
    </location>
</feature>
<dbReference type="AlphaFoldDB" id="A0A1I6HD58"/>
<evidence type="ECO:0000313" key="2">
    <source>
        <dbReference type="EMBL" id="SFR52445.1"/>
    </source>
</evidence>
<dbReference type="STRING" id="390270.SAMN04488005_2547"/>
<sequence length="223" mass="24842">MMKPLMTLALLTLASPAVAQQNFAAPEGCEAKLTVQQKGCVMVNIWTCEADNAGDQWIALIGQAGVFSVQRVDREFQWMETYSVLGNETLVEPVPDPSSLTELFANQVDTWDFTITKETGDERNVGFDLLTGESVEIDGETLLMTEFQGQTLDADGNILDASNGRQFVSETHRLFFYGQSWQAETPDQIIDMSPLEFIYPGEPGFFAAQPKFECNEIETSYRP</sequence>
<feature type="signal peptide" evidence="1">
    <location>
        <begin position="1"/>
        <end position="19"/>
    </location>
</feature>
<dbReference type="Proteomes" id="UP000199478">
    <property type="component" value="Unassembled WGS sequence"/>
</dbReference>
<accession>A0A1I6HD58</accession>